<dbReference type="VEuPathDB" id="FungiDB:PADG_12159"/>
<reference evidence="1 2" key="1">
    <citation type="journal article" date="2011" name="PLoS Genet.">
        <title>Comparative genomic analysis of human fungal pathogens causing paracoccidioidomycosis.</title>
        <authorList>
            <person name="Desjardins C.A."/>
            <person name="Champion M.D."/>
            <person name="Holder J.W."/>
            <person name="Muszewska A."/>
            <person name="Goldberg J."/>
            <person name="Bailao A.M."/>
            <person name="Brigido M.M."/>
            <person name="Ferreira M.E."/>
            <person name="Garcia A.M."/>
            <person name="Grynberg M."/>
            <person name="Gujja S."/>
            <person name="Heiman D.I."/>
            <person name="Henn M.R."/>
            <person name="Kodira C.D."/>
            <person name="Leon-Narvaez H."/>
            <person name="Longo L.V."/>
            <person name="Ma L.J."/>
            <person name="Malavazi I."/>
            <person name="Matsuo A.L."/>
            <person name="Morais F.V."/>
            <person name="Pereira M."/>
            <person name="Rodriguez-Brito S."/>
            <person name="Sakthikumar S."/>
            <person name="Salem-Izacc S.M."/>
            <person name="Sykes S.M."/>
            <person name="Teixeira M.M."/>
            <person name="Vallejo M.C."/>
            <person name="Walter M.E."/>
            <person name="Yandava C."/>
            <person name="Young S."/>
            <person name="Zeng Q."/>
            <person name="Zucker J."/>
            <person name="Felipe M.S."/>
            <person name="Goldman G.H."/>
            <person name="Haas B.J."/>
            <person name="McEwen J.G."/>
            <person name="Nino-Vega G."/>
            <person name="Puccia R."/>
            <person name="San-Blas G."/>
            <person name="Soares C.M."/>
            <person name="Birren B.W."/>
            <person name="Cuomo C.A."/>
        </authorList>
    </citation>
    <scope>NUCLEOTIDE SEQUENCE [LARGE SCALE GENOMIC DNA]</scope>
    <source>
        <strain evidence="1 2">Pb18</strain>
    </source>
</reference>
<evidence type="ECO:0000313" key="2">
    <source>
        <dbReference type="Proteomes" id="UP000001628"/>
    </source>
</evidence>
<gene>
    <name evidence="1" type="ORF">PADG_12159</name>
</gene>
<dbReference type="AlphaFoldDB" id="A0A0A0HTU0"/>
<protein>
    <submittedName>
        <fullName evidence="1">Uncharacterized protein</fullName>
    </submittedName>
</protein>
<dbReference type="HOGENOM" id="CLU_2250898_0_0_1"/>
<dbReference type="Proteomes" id="UP000001628">
    <property type="component" value="Unassembled WGS sequence"/>
</dbReference>
<dbReference type="InParanoid" id="A0A0A0HTU0"/>
<accession>A0A0A0HTU0</accession>
<dbReference type="GeneID" id="22588056"/>
<dbReference type="RefSeq" id="XP_010762295.1">
    <property type="nucleotide sequence ID" value="XM_010763993.1"/>
</dbReference>
<dbReference type="EMBL" id="KN275965">
    <property type="protein sequence ID" value="KGM91703.1"/>
    <property type="molecule type" value="Genomic_DNA"/>
</dbReference>
<name>A0A0A0HTU0_PARBD</name>
<sequence length="104" mass="11319">MYHLENAILPLSPYKFRSDWIFTSNPMHAPSIHPSIHPGSRYPTDVLGEDPTVDHTRIRSATCNVAVEEPKSTLDCSQPGASPRPRDAVGCATDTSILHKPAAA</sequence>
<proteinExistence type="predicted"/>
<organism evidence="1 2">
    <name type="scientific">Paracoccidioides brasiliensis (strain Pb18)</name>
    <dbReference type="NCBI Taxonomy" id="502780"/>
    <lineage>
        <taxon>Eukaryota</taxon>
        <taxon>Fungi</taxon>
        <taxon>Dikarya</taxon>
        <taxon>Ascomycota</taxon>
        <taxon>Pezizomycotina</taxon>
        <taxon>Eurotiomycetes</taxon>
        <taxon>Eurotiomycetidae</taxon>
        <taxon>Onygenales</taxon>
        <taxon>Ajellomycetaceae</taxon>
        <taxon>Paracoccidioides</taxon>
    </lineage>
</organism>
<keyword evidence="2" id="KW-1185">Reference proteome</keyword>
<evidence type="ECO:0000313" key="1">
    <source>
        <dbReference type="EMBL" id="KGM91703.1"/>
    </source>
</evidence>
<dbReference type="KEGG" id="pbn:PADG_12159"/>